<gene>
    <name evidence="3" type="ORF">SAMN06296036_102388</name>
</gene>
<sequence>MKKASVNKVRDALGKELKRSMRELKAPGHPRPYFISYLFRDVESYEVWGRYGALCSEKKDHKRNCYADVRVGNYRYDHVTKGGLSDNSTENESYELIEMPVEDSEDAIRFGLWRLTDAKYREAVSAYHGRKSRDVSYLDENKTMPSFEKHAAVVDLSHIKTHKVDYEHFQNLVKKASLVFKKYPEIKSSFCEFTAEVVTKIYVSSEGVERVWQQLVFSLSAYMWYHTKKVNQDYTLVTHTCDISELPDLKTFKRQIEEKVEALYQLESSHEMTSFAGPVLLAPKPAGLFIHEVVGHRLEGNRLLSENEGRTFKDRVGQKIMHEGLTIYDDPALRAFSGNTLVGHYPFDDEGVAPQKSLLVEKGVLKGFLTTRSPIKKTRHRSNGHARNHFHERPISRMGNLVIESHDGKDWAELKEQLIQLVKKKKAPYGFILLEVEGGETETEAYDFQAFLGDITTAVKVYPTGREVLVRGVDFVGTPLSSLANIVAVGKDYHVDNGYCGAESGTIPVSTISPALLLSNLELQLKNPAKVTQYALPLPWFDQKETSSRSKPKRPRKSST</sequence>
<dbReference type="GO" id="GO:0006508">
    <property type="term" value="P:proteolysis"/>
    <property type="evidence" value="ECO:0007669"/>
    <property type="project" value="UniProtKB-KW"/>
</dbReference>
<dbReference type="PANTHER" id="PTHR30624:SF0">
    <property type="entry name" value="METALLOPROTEASE SLR0863"/>
    <property type="match status" value="1"/>
</dbReference>
<name>A0A1Y6BAH0_9BACT</name>
<comment type="similarity">
    <text evidence="1">Belongs to the peptidase U62 family.</text>
</comment>
<organism evidence="3 4">
    <name type="scientific">Pseudobacteriovorax antillogorgiicola</name>
    <dbReference type="NCBI Taxonomy" id="1513793"/>
    <lineage>
        <taxon>Bacteria</taxon>
        <taxon>Pseudomonadati</taxon>
        <taxon>Bdellovibrionota</taxon>
        <taxon>Oligoflexia</taxon>
        <taxon>Oligoflexales</taxon>
        <taxon>Pseudobacteriovoracaceae</taxon>
        <taxon>Pseudobacteriovorax</taxon>
    </lineage>
</organism>
<dbReference type="AlphaFoldDB" id="A0A1Y6BAH0"/>
<dbReference type="STRING" id="1513793.SAMN06296036_102388"/>
<dbReference type="InterPro" id="IPR036059">
    <property type="entry name" value="TldD/PmbA_sf"/>
</dbReference>
<dbReference type="PANTHER" id="PTHR30624">
    <property type="entry name" value="UNCHARACTERIZED PROTEIN TLDD AND PMBA"/>
    <property type="match status" value="1"/>
</dbReference>
<keyword evidence="4" id="KW-1185">Reference proteome</keyword>
<keyword evidence="3" id="KW-0378">Hydrolase</keyword>
<reference evidence="4" key="1">
    <citation type="submission" date="2017-04" db="EMBL/GenBank/DDBJ databases">
        <authorList>
            <person name="Varghese N."/>
            <person name="Submissions S."/>
        </authorList>
    </citation>
    <scope>NUCLEOTIDE SEQUENCE [LARGE SCALE GENOMIC DNA]</scope>
    <source>
        <strain evidence="4">RKEM611</strain>
    </source>
</reference>
<feature type="domain" description="Metalloprotease TldD/E C-terminal" evidence="2">
    <location>
        <begin position="278"/>
        <end position="523"/>
    </location>
</feature>
<evidence type="ECO:0000259" key="2">
    <source>
        <dbReference type="Pfam" id="PF19289"/>
    </source>
</evidence>
<dbReference type="OrthoDB" id="5288148at2"/>
<dbReference type="GO" id="GO:0008237">
    <property type="term" value="F:metallopeptidase activity"/>
    <property type="evidence" value="ECO:0007669"/>
    <property type="project" value="InterPro"/>
</dbReference>
<dbReference type="Pfam" id="PF19289">
    <property type="entry name" value="PmbA_TldD_3rd"/>
    <property type="match status" value="1"/>
</dbReference>
<keyword evidence="3" id="KW-0645">Protease</keyword>
<evidence type="ECO:0000313" key="3">
    <source>
        <dbReference type="EMBL" id="SME97797.1"/>
    </source>
</evidence>
<dbReference type="InterPro" id="IPR045569">
    <property type="entry name" value="Metalloprtase-TldD/E_C"/>
</dbReference>
<dbReference type="RefSeq" id="WP_132315006.1">
    <property type="nucleotide sequence ID" value="NZ_FWZT01000002.1"/>
</dbReference>
<protein>
    <submittedName>
        <fullName evidence="3">Predicted Zn-dependent protease or its inactivated homolog</fullName>
    </submittedName>
</protein>
<evidence type="ECO:0000256" key="1">
    <source>
        <dbReference type="ARBA" id="ARBA00005836"/>
    </source>
</evidence>
<accession>A0A1Y6BAH0</accession>
<proteinExistence type="inferred from homology"/>
<dbReference type="Proteomes" id="UP000192907">
    <property type="component" value="Unassembled WGS sequence"/>
</dbReference>
<dbReference type="GO" id="GO:0005829">
    <property type="term" value="C:cytosol"/>
    <property type="evidence" value="ECO:0007669"/>
    <property type="project" value="TreeGrafter"/>
</dbReference>
<dbReference type="EMBL" id="FWZT01000002">
    <property type="protein sequence ID" value="SME97797.1"/>
    <property type="molecule type" value="Genomic_DNA"/>
</dbReference>
<dbReference type="SUPFAM" id="SSF111283">
    <property type="entry name" value="Putative modulator of DNA gyrase, PmbA/TldD"/>
    <property type="match status" value="1"/>
</dbReference>
<evidence type="ECO:0000313" key="4">
    <source>
        <dbReference type="Proteomes" id="UP000192907"/>
    </source>
</evidence>
<dbReference type="InterPro" id="IPR051463">
    <property type="entry name" value="Peptidase_U62_metallo"/>
</dbReference>